<reference evidence="2 3" key="1">
    <citation type="submission" date="2013-02" db="EMBL/GenBank/DDBJ databases">
        <title>Genome sequence of Candida maltosa Xu316, a potential industrial strain for xylitol and ethanol production.</title>
        <authorList>
            <person name="Yu J."/>
            <person name="Wang Q."/>
            <person name="Geng X."/>
            <person name="Bao W."/>
            <person name="He P."/>
            <person name="Cai J."/>
        </authorList>
    </citation>
    <scope>NUCLEOTIDE SEQUENCE [LARGE SCALE GENOMIC DNA]</scope>
    <source>
        <strain evidence="3">Xu316</strain>
    </source>
</reference>
<dbReference type="SUPFAM" id="SSF51735">
    <property type="entry name" value="NAD(P)-binding Rossmann-fold domains"/>
    <property type="match status" value="1"/>
</dbReference>
<evidence type="ECO:0000313" key="3">
    <source>
        <dbReference type="Proteomes" id="UP000011777"/>
    </source>
</evidence>
<comment type="caution">
    <text evidence="2">The sequence shown here is derived from an EMBL/GenBank/DDBJ whole genome shotgun (WGS) entry which is preliminary data.</text>
</comment>
<feature type="region of interest" description="Disordered" evidence="1">
    <location>
        <begin position="74"/>
        <end position="101"/>
    </location>
</feature>
<proteinExistence type="predicted"/>
<dbReference type="HOGENOM" id="CLU_2291339_0_0_1"/>
<evidence type="ECO:0000313" key="2">
    <source>
        <dbReference type="EMBL" id="EMG47582.1"/>
    </source>
</evidence>
<dbReference type="InterPro" id="IPR036291">
    <property type="entry name" value="NAD(P)-bd_dom_sf"/>
</dbReference>
<gene>
    <name evidence="2" type="ORF">G210_2022</name>
</gene>
<organism evidence="2 3">
    <name type="scientific">Candida maltosa (strain Xu316)</name>
    <name type="common">Yeast</name>
    <dbReference type="NCBI Taxonomy" id="1245528"/>
    <lineage>
        <taxon>Eukaryota</taxon>
        <taxon>Fungi</taxon>
        <taxon>Dikarya</taxon>
        <taxon>Ascomycota</taxon>
        <taxon>Saccharomycotina</taxon>
        <taxon>Pichiomycetes</taxon>
        <taxon>Debaryomycetaceae</taxon>
        <taxon>Candida/Lodderomyces clade</taxon>
        <taxon>Candida</taxon>
    </lineage>
</organism>
<dbReference type="Proteomes" id="UP000011777">
    <property type="component" value="Unassembled WGS sequence"/>
</dbReference>
<dbReference type="AlphaFoldDB" id="M3HJQ4"/>
<keyword evidence="3" id="KW-1185">Reference proteome</keyword>
<protein>
    <submittedName>
        <fullName evidence="2">Uncharacterized protein</fullName>
    </submittedName>
</protein>
<sequence length="101" mass="10976">MGHSQLFSVVFQMLSIDDMSTLIIGATGLVGSEIVKYADTSSTLTDVEILTRRSPTIESTEIKLIESVEIDSEFESTNSGKKKKKNQTKYSGLVDSDVLAA</sequence>
<name>M3HJQ4_CANMX</name>
<evidence type="ECO:0000256" key="1">
    <source>
        <dbReference type="SAM" id="MobiDB-lite"/>
    </source>
</evidence>
<dbReference type="Gene3D" id="3.40.50.720">
    <property type="entry name" value="NAD(P)-binding Rossmann-like Domain"/>
    <property type="match status" value="1"/>
</dbReference>
<accession>M3HJQ4</accession>
<dbReference type="EMBL" id="AOGT01001483">
    <property type="protein sequence ID" value="EMG47582.1"/>
    <property type="molecule type" value="Genomic_DNA"/>
</dbReference>
<dbReference type="OrthoDB" id="430436at2759"/>